<comment type="caution">
    <text evidence="1">The sequence shown here is derived from an EMBL/GenBank/DDBJ whole genome shotgun (WGS) entry which is preliminary data.</text>
</comment>
<accession>A0A558AIM3</accession>
<gene>
    <name evidence="1" type="ORF">FNH06_07940</name>
</gene>
<dbReference type="EMBL" id="VJZA01000008">
    <property type="protein sequence ID" value="TVT24118.1"/>
    <property type="molecule type" value="Genomic_DNA"/>
</dbReference>
<sequence length="74" mass="8158">MVTDPEGIVDPALLQRLISEKLWEIRKATTEHDVLSARRAERHMVMLLDQFAGYMITGEPGLAPRLGAVLEGGS</sequence>
<dbReference type="Proteomes" id="UP000318578">
    <property type="component" value="Unassembled WGS sequence"/>
</dbReference>
<dbReference type="AlphaFoldDB" id="A0A558AIM3"/>
<dbReference type="RefSeq" id="WP_144635937.1">
    <property type="nucleotide sequence ID" value="NZ_BNAX01000018.1"/>
</dbReference>
<name>A0A558AIM3_9PSEU</name>
<evidence type="ECO:0000313" key="2">
    <source>
        <dbReference type="Proteomes" id="UP000318578"/>
    </source>
</evidence>
<protein>
    <submittedName>
        <fullName evidence="1">Uncharacterized protein</fullName>
    </submittedName>
</protein>
<proteinExistence type="predicted"/>
<keyword evidence="2" id="KW-1185">Reference proteome</keyword>
<organism evidence="1 2">
    <name type="scientific">Amycolatopsis acidiphila</name>
    <dbReference type="NCBI Taxonomy" id="715473"/>
    <lineage>
        <taxon>Bacteria</taxon>
        <taxon>Bacillati</taxon>
        <taxon>Actinomycetota</taxon>
        <taxon>Actinomycetes</taxon>
        <taxon>Pseudonocardiales</taxon>
        <taxon>Pseudonocardiaceae</taxon>
        <taxon>Amycolatopsis</taxon>
    </lineage>
</organism>
<reference evidence="1 2" key="1">
    <citation type="submission" date="2019-07" db="EMBL/GenBank/DDBJ databases">
        <title>New species of Amycolatopsis and Streptomyces.</title>
        <authorList>
            <person name="Duangmal K."/>
            <person name="Teo W.F.A."/>
            <person name="Lipun K."/>
        </authorList>
    </citation>
    <scope>NUCLEOTIDE SEQUENCE [LARGE SCALE GENOMIC DNA]</scope>
    <source>
        <strain evidence="1 2">JCM 30562</strain>
    </source>
</reference>
<evidence type="ECO:0000313" key="1">
    <source>
        <dbReference type="EMBL" id="TVT24118.1"/>
    </source>
</evidence>